<dbReference type="OrthoDB" id="9769143at2"/>
<dbReference type="InterPro" id="IPR010727">
    <property type="entry name" value="DUF1302"/>
</dbReference>
<protein>
    <submittedName>
        <fullName evidence="1">Uncharacterized protein</fullName>
    </submittedName>
</protein>
<dbReference type="AlphaFoldDB" id="A0A1G5HZ48"/>
<evidence type="ECO:0000313" key="2">
    <source>
        <dbReference type="Proteomes" id="UP000198870"/>
    </source>
</evidence>
<dbReference type="EMBL" id="FMUX01000016">
    <property type="protein sequence ID" value="SCY69082.1"/>
    <property type="molecule type" value="Genomic_DNA"/>
</dbReference>
<accession>A0A1G5HZ48</accession>
<keyword evidence="2" id="KW-1185">Reference proteome</keyword>
<reference evidence="1 2" key="1">
    <citation type="submission" date="2016-10" db="EMBL/GenBank/DDBJ databases">
        <authorList>
            <person name="de Groot N.N."/>
        </authorList>
    </citation>
    <scope>NUCLEOTIDE SEQUENCE [LARGE SCALE GENOMIC DNA]</scope>
    <source>
        <strain evidence="1 2">AA1</strain>
    </source>
</reference>
<sequence>MRCRVVVCVVLVWAVCVGWVFPVCAWLPDDVEAEWTIGAKSMAPMKNTEYVEDSMISNEVRVEGALFWACEGFSVYATPELRINDAVSSDSPGGEIRYSDSGTTLRRNLTLSSRGAELSFRELYVEKETDTSRWRVGNQVFAWGTADFINPTSYFNPEDLRELFLKEEDALLQGVPAVSMLRFIGDYSVEAVLMPVGVARLNAWEGDYFYIEPDNFSLPVKHTENEEPDVRIENAGVGMKAARSMGSCDLSVSAYHGPDREPLMAPDRVTIAPGEPVTVVARSFHGDVTSVGADVSADLGQCVVQVEGAWSFDKQGYVTQGTSDPSAIVFPYEIVDSDFWSVSAGLNWFLPVVDWFPAHEGESVMTVEAHRSGYTRSGLGDPFYDETLAFRYQDSFFGSHVPVSLFWVMDGEAEGQMTWAKVGYDFQNGLLVEGSLVFYDGSAPDLNEVGSPFWYLRDRDLFMVTVDYQF</sequence>
<organism evidence="1 2">
    <name type="scientific">Desulfoluna spongiiphila</name>
    <dbReference type="NCBI Taxonomy" id="419481"/>
    <lineage>
        <taxon>Bacteria</taxon>
        <taxon>Pseudomonadati</taxon>
        <taxon>Thermodesulfobacteriota</taxon>
        <taxon>Desulfobacteria</taxon>
        <taxon>Desulfobacterales</taxon>
        <taxon>Desulfolunaceae</taxon>
        <taxon>Desulfoluna</taxon>
    </lineage>
</organism>
<evidence type="ECO:0000313" key="1">
    <source>
        <dbReference type="EMBL" id="SCY69082.1"/>
    </source>
</evidence>
<gene>
    <name evidence="1" type="ORF">SAMN05216233_116111</name>
</gene>
<dbReference type="STRING" id="419481.SAMN05216233_116111"/>
<dbReference type="Pfam" id="PF06980">
    <property type="entry name" value="DUF1302"/>
    <property type="match status" value="1"/>
</dbReference>
<dbReference type="Proteomes" id="UP000198870">
    <property type="component" value="Unassembled WGS sequence"/>
</dbReference>
<proteinExistence type="predicted"/>
<dbReference type="RefSeq" id="WP_139164043.1">
    <property type="nucleotide sequence ID" value="NZ_FMUX01000016.1"/>
</dbReference>
<name>A0A1G5HZ48_9BACT</name>